<dbReference type="PANTHER" id="PTHR36115">
    <property type="entry name" value="PROLINE-RICH ANTIGEN HOMOLOG-RELATED"/>
    <property type="match status" value="1"/>
</dbReference>
<feature type="domain" description="RDD" evidence="8">
    <location>
        <begin position="506"/>
        <end position="620"/>
    </location>
</feature>
<feature type="region of interest" description="Disordered" evidence="6">
    <location>
        <begin position="87"/>
        <end position="146"/>
    </location>
</feature>
<evidence type="ECO:0000259" key="8">
    <source>
        <dbReference type="Pfam" id="PF06271"/>
    </source>
</evidence>
<sequence length="633" mass="66117">MPPSSAWGPPPTATFIATTEFPFMKPFSHSKYFLFLLLGLGLMLGSTLRAQEAPPVPPAPAEADKPAAPPAPAVVTDEAKDVAAPAVVIEEKEPEMRELTGTEAPPAETAEKAETADQPSAGDEKPEQNNHRRNSERVSFGSNSTLTEGESAAAVISIFGSSTSAGEVQGEVVSILGGSRVEGGTVGGEVVSVLGNTYINGEVRGEVVTVLGNVELGPKAIVHGEVVCIGGQFKRAETAVLKGNIQNIAIAGRNFDFTALTTWFHECLLYGRPLAFHRDLWIFWCVALGLLGFYALIALIAPTGVNKCVETLEQRPGSSLLAALLTLLLTPVAYILLSLTLAIVVGFLLIPVLSLGLFCASLFGKIVMLAWLGKRFTRLLGDGPLAHPVFGVLIGGLLVLGLYTVPVAGFIIYKLLGILGLGVVVYTIILQIKASRPPKPVKPVAAAVPAAPMATAPAAPMAVVASGAVSESVGVPPTSAEAAPPPVTPQMGAVLPVISAVTLPRAGFWIRVAASFLDCILLGIVTAMSSSLLHGWLTPGGSLPFWFAVYCVVMWVTKGTTIGGIICGLKVVRVDDRPLDWGVGVVRALGGFLSLAVAGLGFIWVAFDDEKQSWHDKIAGTTIVKVPKGTALL</sequence>
<feature type="transmembrane region" description="Helical" evidence="7">
    <location>
        <begin position="411"/>
        <end position="432"/>
    </location>
</feature>
<organism evidence="9 10">
    <name type="scientific">Oleiharenicola lentus</name>
    <dbReference type="NCBI Taxonomy" id="2508720"/>
    <lineage>
        <taxon>Bacteria</taxon>
        <taxon>Pseudomonadati</taxon>
        <taxon>Verrucomicrobiota</taxon>
        <taxon>Opitutia</taxon>
        <taxon>Opitutales</taxon>
        <taxon>Opitutaceae</taxon>
        <taxon>Oleiharenicola</taxon>
    </lineage>
</organism>
<reference evidence="9 10" key="1">
    <citation type="submission" date="2019-01" db="EMBL/GenBank/DDBJ databases">
        <title>Lacunisphaera sp. strain TWA-58.</title>
        <authorList>
            <person name="Chen W.-M."/>
        </authorList>
    </citation>
    <scope>NUCLEOTIDE SEQUENCE [LARGE SCALE GENOMIC DNA]</scope>
    <source>
        <strain evidence="9 10">TWA-58</strain>
    </source>
</reference>
<keyword evidence="3 7" id="KW-0812">Transmembrane</keyword>
<keyword evidence="5 7" id="KW-0472">Membrane</keyword>
<evidence type="ECO:0000313" key="9">
    <source>
        <dbReference type="EMBL" id="RXK54619.1"/>
    </source>
</evidence>
<evidence type="ECO:0000256" key="6">
    <source>
        <dbReference type="SAM" id="MobiDB-lite"/>
    </source>
</evidence>
<name>A0A4V1M695_9BACT</name>
<evidence type="ECO:0000313" key="10">
    <source>
        <dbReference type="Proteomes" id="UP000290218"/>
    </source>
</evidence>
<dbReference type="AlphaFoldDB" id="A0A4V1M695"/>
<dbReference type="Pfam" id="PF06271">
    <property type="entry name" value="RDD"/>
    <property type="match status" value="1"/>
</dbReference>
<keyword evidence="2" id="KW-1003">Cell membrane</keyword>
<gene>
    <name evidence="9" type="ORF">ESB00_01605</name>
</gene>
<feature type="transmembrane region" description="Helical" evidence="7">
    <location>
        <begin position="508"/>
        <end position="533"/>
    </location>
</feature>
<feature type="transmembrane region" description="Helical" evidence="7">
    <location>
        <begin position="584"/>
        <end position="607"/>
    </location>
</feature>
<dbReference type="Proteomes" id="UP000290218">
    <property type="component" value="Unassembled WGS sequence"/>
</dbReference>
<comment type="subcellular location">
    <subcellularLocation>
        <location evidence="1">Cell membrane</location>
        <topology evidence="1">Multi-pass membrane protein</topology>
    </subcellularLocation>
</comment>
<feature type="region of interest" description="Disordered" evidence="6">
    <location>
        <begin position="51"/>
        <end position="74"/>
    </location>
</feature>
<dbReference type="OrthoDB" id="9793824at2"/>
<evidence type="ECO:0000256" key="4">
    <source>
        <dbReference type="ARBA" id="ARBA00022989"/>
    </source>
</evidence>
<dbReference type="InterPro" id="IPR051791">
    <property type="entry name" value="Pra-immunoreactive"/>
</dbReference>
<evidence type="ECO:0000256" key="2">
    <source>
        <dbReference type="ARBA" id="ARBA00022475"/>
    </source>
</evidence>
<dbReference type="GO" id="GO:0005886">
    <property type="term" value="C:plasma membrane"/>
    <property type="evidence" value="ECO:0007669"/>
    <property type="project" value="UniProtKB-SubCell"/>
</dbReference>
<evidence type="ECO:0000256" key="3">
    <source>
        <dbReference type="ARBA" id="ARBA00022692"/>
    </source>
</evidence>
<dbReference type="InterPro" id="IPR010432">
    <property type="entry name" value="RDD"/>
</dbReference>
<dbReference type="EMBL" id="SDHX01000001">
    <property type="protein sequence ID" value="RXK54619.1"/>
    <property type="molecule type" value="Genomic_DNA"/>
</dbReference>
<comment type="caution">
    <text evidence="9">The sequence shown here is derived from an EMBL/GenBank/DDBJ whole genome shotgun (WGS) entry which is preliminary data.</text>
</comment>
<evidence type="ECO:0000256" key="5">
    <source>
        <dbReference type="ARBA" id="ARBA00023136"/>
    </source>
</evidence>
<feature type="transmembrane region" description="Helical" evidence="7">
    <location>
        <begin position="545"/>
        <end position="572"/>
    </location>
</feature>
<keyword evidence="10" id="KW-1185">Reference proteome</keyword>
<feature type="transmembrane region" description="Helical" evidence="7">
    <location>
        <begin position="281"/>
        <end position="301"/>
    </location>
</feature>
<dbReference type="PANTHER" id="PTHR36115:SF4">
    <property type="entry name" value="MEMBRANE PROTEIN"/>
    <property type="match status" value="1"/>
</dbReference>
<feature type="compositionally biased region" description="Basic and acidic residues" evidence="6">
    <location>
        <begin position="122"/>
        <end position="136"/>
    </location>
</feature>
<feature type="transmembrane region" description="Helical" evidence="7">
    <location>
        <begin position="385"/>
        <end position="405"/>
    </location>
</feature>
<feature type="compositionally biased region" description="Basic and acidic residues" evidence="6">
    <location>
        <begin position="89"/>
        <end position="100"/>
    </location>
</feature>
<protein>
    <recommendedName>
        <fullName evidence="8">RDD domain-containing protein</fullName>
    </recommendedName>
</protein>
<proteinExistence type="predicted"/>
<feature type="transmembrane region" description="Helical" evidence="7">
    <location>
        <begin position="321"/>
        <end position="349"/>
    </location>
</feature>
<evidence type="ECO:0000256" key="1">
    <source>
        <dbReference type="ARBA" id="ARBA00004651"/>
    </source>
</evidence>
<keyword evidence="4 7" id="KW-1133">Transmembrane helix</keyword>
<evidence type="ECO:0000256" key="7">
    <source>
        <dbReference type="SAM" id="Phobius"/>
    </source>
</evidence>
<accession>A0A4V1M695</accession>